<comment type="caution">
    <text evidence="4">The sequence shown here is derived from an EMBL/GenBank/DDBJ whole genome shotgun (WGS) entry which is preliminary data.</text>
</comment>
<dbReference type="GO" id="GO:0005524">
    <property type="term" value="F:ATP binding"/>
    <property type="evidence" value="ECO:0007669"/>
    <property type="project" value="UniProtKB-KW"/>
</dbReference>
<dbReference type="SUPFAM" id="SSF55874">
    <property type="entry name" value="ATPase domain of HSP90 chaperone/DNA topoisomerase II/histidine kinase"/>
    <property type="match status" value="1"/>
</dbReference>
<gene>
    <name evidence="4" type="ORF">ENQ77_03275</name>
    <name evidence="5" type="ORF">ENU66_06195</name>
    <name evidence="6" type="ORF">ENU66_06770</name>
</gene>
<dbReference type="PRINTS" id="PR00344">
    <property type="entry name" value="BCTRLSENSOR"/>
</dbReference>
<evidence type="ECO:0000313" key="6">
    <source>
        <dbReference type="EMBL" id="HGL18010.1"/>
    </source>
</evidence>
<dbReference type="InterPro" id="IPR004358">
    <property type="entry name" value="Sig_transdc_His_kin-like_C"/>
</dbReference>
<dbReference type="EMBL" id="DSOL01000093">
    <property type="protein sequence ID" value="HEN27682.1"/>
    <property type="molecule type" value="Genomic_DNA"/>
</dbReference>
<dbReference type="GO" id="GO:0004673">
    <property type="term" value="F:protein histidine kinase activity"/>
    <property type="evidence" value="ECO:0007669"/>
    <property type="project" value="UniProtKB-EC"/>
</dbReference>
<dbReference type="InterPro" id="IPR003594">
    <property type="entry name" value="HATPase_dom"/>
</dbReference>
<evidence type="ECO:0000259" key="3">
    <source>
        <dbReference type="PROSITE" id="PS50109"/>
    </source>
</evidence>
<keyword evidence="4" id="KW-0547">Nucleotide-binding</keyword>
<proteinExistence type="predicted"/>
<name>A0A7C2K322_UNCW3</name>
<dbReference type="EMBL" id="DTDJ01000043">
    <property type="protein sequence ID" value="HGL18010.1"/>
    <property type="molecule type" value="Genomic_DNA"/>
</dbReference>
<dbReference type="AlphaFoldDB" id="A0A7C2K322"/>
<dbReference type="Gene3D" id="3.30.565.10">
    <property type="entry name" value="Histidine kinase-like ATPase, C-terminal domain"/>
    <property type="match status" value="1"/>
</dbReference>
<dbReference type="InterPro" id="IPR036890">
    <property type="entry name" value="HATPase_C_sf"/>
</dbReference>
<dbReference type="Pfam" id="PF02518">
    <property type="entry name" value="HATPase_c"/>
    <property type="match status" value="1"/>
</dbReference>
<dbReference type="EC" id="2.7.13.3" evidence="2"/>
<evidence type="ECO:0000313" key="5">
    <source>
        <dbReference type="EMBL" id="HGL17897.1"/>
    </source>
</evidence>
<dbReference type="InterPro" id="IPR005467">
    <property type="entry name" value="His_kinase_dom"/>
</dbReference>
<reference evidence="4" key="1">
    <citation type="journal article" date="2020" name="mSystems">
        <title>Genome- and Community-Level Interaction Insights into Carbon Utilization and Element Cycling Functions of Hydrothermarchaeota in Hydrothermal Sediment.</title>
        <authorList>
            <person name="Zhou Z."/>
            <person name="Liu Y."/>
            <person name="Xu W."/>
            <person name="Pan J."/>
            <person name="Luo Z.H."/>
            <person name="Li M."/>
        </authorList>
    </citation>
    <scope>NUCLEOTIDE SEQUENCE [LARGE SCALE GENOMIC DNA]</scope>
    <source>
        <strain evidence="4">SpSt-34</strain>
        <strain evidence="5">SpSt-69</strain>
    </source>
</reference>
<protein>
    <recommendedName>
        <fullName evidence="2">histidine kinase</fullName>
        <ecNumber evidence="2">2.7.13.3</ecNumber>
    </recommendedName>
</protein>
<dbReference type="PROSITE" id="PS50109">
    <property type="entry name" value="HIS_KIN"/>
    <property type="match status" value="1"/>
</dbReference>
<dbReference type="SMART" id="SM00387">
    <property type="entry name" value="HATPase_c"/>
    <property type="match status" value="1"/>
</dbReference>
<feature type="domain" description="Histidine kinase" evidence="3">
    <location>
        <begin position="1"/>
        <end position="106"/>
    </location>
</feature>
<dbReference type="PANTHER" id="PTHR43065">
    <property type="entry name" value="SENSOR HISTIDINE KINASE"/>
    <property type="match status" value="1"/>
</dbReference>
<evidence type="ECO:0000313" key="4">
    <source>
        <dbReference type="EMBL" id="HEN27682.1"/>
    </source>
</evidence>
<keyword evidence="4" id="KW-0067">ATP-binding</keyword>
<comment type="catalytic activity">
    <reaction evidence="1">
        <text>ATP + protein L-histidine = ADP + protein N-phospho-L-histidine.</text>
        <dbReference type="EC" id="2.7.13.3"/>
    </reaction>
</comment>
<evidence type="ECO:0000256" key="1">
    <source>
        <dbReference type="ARBA" id="ARBA00000085"/>
    </source>
</evidence>
<dbReference type="CDD" id="cd00075">
    <property type="entry name" value="HATPase"/>
    <property type="match status" value="1"/>
</dbReference>
<accession>A0A7C2K322</accession>
<evidence type="ECO:0000256" key="2">
    <source>
        <dbReference type="ARBA" id="ARBA00012438"/>
    </source>
</evidence>
<organism evidence="4">
    <name type="scientific">candidate division WOR-3 bacterium</name>
    <dbReference type="NCBI Taxonomy" id="2052148"/>
    <lineage>
        <taxon>Bacteria</taxon>
        <taxon>Bacteria division WOR-3</taxon>
    </lineage>
</organism>
<dbReference type="EMBL" id="DTDJ01000043">
    <property type="protein sequence ID" value="HGL17897.1"/>
    <property type="molecule type" value="Genomic_DNA"/>
</dbReference>
<sequence length="182" mass="20543">MAELSMHIMDIVQNSISAGAKLVRVRLEQNFSLDTLTIEIEDDGKGMTAEEIKKVQDPFYTTKSYKKVGLGIPLFKQIAEHCDGSFEIISTPGKGTLIKAKFKMSHIDLPPIGNMRDTIIALVVGKPEIDFLFEIYKDGVSFVLDTREIKKELQDVPINHPEVIRFLKEYIDENLKAMEVVS</sequence>